<sequence length="103" mass="11707">MSSIKELVELGTDMGLVTSYVSLFLLGKRCNEMNDKSNDRSCHCKNKEQTDPVILPGIVGLFPDLLYQDDLTSYFTRFERLAALLNIPRTPMPFDWVVFSLVS</sequence>
<proteinExistence type="predicted"/>
<accession>A0A5B7FMI0</accession>
<dbReference type="Proteomes" id="UP000324222">
    <property type="component" value="Unassembled WGS sequence"/>
</dbReference>
<reference evidence="1 2" key="1">
    <citation type="submission" date="2019-05" db="EMBL/GenBank/DDBJ databases">
        <title>Another draft genome of Portunus trituberculatus and its Hox gene families provides insights of decapod evolution.</title>
        <authorList>
            <person name="Jeong J.-H."/>
            <person name="Song I."/>
            <person name="Kim S."/>
            <person name="Choi T."/>
            <person name="Kim D."/>
            <person name="Ryu S."/>
            <person name="Kim W."/>
        </authorList>
    </citation>
    <scope>NUCLEOTIDE SEQUENCE [LARGE SCALE GENOMIC DNA]</scope>
    <source>
        <tissue evidence="1">Muscle</tissue>
    </source>
</reference>
<dbReference type="EMBL" id="VSRR010008417">
    <property type="protein sequence ID" value="MPC48691.1"/>
    <property type="molecule type" value="Genomic_DNA"/>
</dbReference>
<name>A0A5B7FMI0_PORTR</name>
<comment type="caution">
    <text evidence="1">The sequence shown here is derived from an EMBL/GenBank/DDBJ whole genome shotgun (WGS) entry which is preliminary data.</text>
</comment>
<dbReference type="AlphaFoldDB" id="A0A5B7FMI0"/>
<protein>
    <submittedName>
        <fullName evidence="1">Uncharacterized protein</fullName>
    </submittedName>
</protein>
<keyword evidence="2" id="KW-1185">Reference proteome</keyword>
<organism evidence="1 2">
    <name type="scientific">Portunus trituberculatus</name>
    <name type="common">Swimming crab</name>
    <name type="synonym">Neptunus trituberculatus</name>
    <dbReference type="NCBI Taxonomy" id="210409"/>
    <lineage>
        <taxon>Eukaryota</taxon>
        <taxon>Metazoa</taxon>
        <taxon>Ecdysozoa</taxon>
        <taxon>Arthropoda</taxon>
        <taxon>Crustacea</taxon>
        <taxon>Multicrustacea</taxon>
        <taxon>Malacostraca</taxon>
        <taxon>Eumalacostraca</taxon>
        <taxon>Eucarida</taxon>
        <taxon>Decapoda</taxon>
        <taxon>Pleocyemata</taxon>
        <taxon>Brachyura</taxon>
        <taxon>Eubrachyura</taxon>
        <taxon>Portunoidea</taxon>
        <taxon>Portunidae</taxon>
        <taxon>Portuninae</taxon>
        <taxon>Portunus</taxon>
    </lineage>
</organism>
<evidence type="ECO:0000313" key="1">
    <source>
        <dbReference type="EMBL" id="MPC48691.1"/>
    </source>
</evidence>
<gene>
    <name evidence="1" type="ORF">E2C01_042473</name>
</gene>
<evidence type="ECO:0000313" key="2">
    <source>
        <dbReference type="Proteomes" id="UP000324222"/>
    </source>
</evidence>